<sequence>MLVVGPKLAVALVVLTGAAVAVAVLGRLGHGREIAVAAVRAGVQLAAVSLLIAAIVDSLWATAGFVVLMCVVAAATSARRITGGARRWWAAGAWGW</sequence>
<keyword evidence="3" id="KW-1185">Reference proteome</keyword>
<accession>A0A2W2C9G1</accession>
<dbReference type="Proteomes" id="UP000248749">
    <property type="component" value="Unassembled WGS sequence"/>
</dbReference>
<protein>
    <submittedName>
        <fullName evidence="2">ABC transporter permease</fullName>
    </submittedName>
</protein>
<dbReference type="InterPro" id="IPR005226">
    <property type="entry name" value="UPF0014_fam"/>
</dbReference>
<keyword evidence="1" id="KW-0812">Transmembrane</keyword>
<proteinExistence type="predicted"/>
<keyword evidence="1" id="KW-0472">Membrane</keyword>
<organism evidence="2 3">
    <name type="scientific">Micromonospora deserti</name>
    <dbReference type="NCBI Taxonomy" id="2070366"/>
    <lineage>
        <taxon>Bacteria</taxon>
        <taxon>Bacillati</taxon>
        <taxon>Actinomycetota</taxon>
        <taxon>Actinomycetes</taxon>
        <taxon>Micromonosporales</taxon>
        <taxon>Micromonosporaceae</taxon>
        <taxon>Micromonospora</taxon>
    </lineage>
</organism>
<feature type="non-terminal residue" evidence="2">
    <location>
        <position position="96"/>
    </location>
</feature>
<dbReference type="AlphaFoldDB" id="A0A2W2C9G1"/>
<feature type="transmembrane region" description="Helical" evidence="1">
    <location>
        <begin position="59"/>
        <end position="78"/>
    </location>
</feature>
<dbReference type="EMBL" id="POUB01000118">
    <property type="protein sequence ID" value="PZF96075.1"/>
    <property type="molecule type" value="Genomic_DNA"/>
</dbReference>
<evidence type="ECO:0000313" key="2">
    <source>
        <dbReference type="EMBL" id="PZF96075.1"/>
    </source>
</evidence>
<evidence type="ECO:0000313" key="3">
    <source>
        <dbReference type="Proteomes" id="UP000248749"/>
    </source>
</evidence>
<feature type="transmembrane region" description="Helical" evidence="1">
    <location>
        <begin position="6"/>
        <end position="25"/>
    </location>
</feature>
<keyword evidence="1" id="KW-1133">Transmembrane helix</keyword>
<dbReference type="Pfam" id="PF03649">
    <property type="entry name" value="UPF0014"/>
    <property type="match status" value="1"/>
</dbReference>
<evidence type="ECO:0000256" key="1">
    <source>
        <dbReference type="SAM" id="Phobius"/>
    </source>
</evidence>
<name>A0A2W2C9G1_9ACTN</name>
<feature type="transmembrane region" description="Helical" evidence="1">
    <location>
        <begin position="34"/>
        <end position="53"/>
    </location>
</feature>
<comment type="caution">
    <text evidence="2">The sequence shown here is derived from an EMBL/GenBank/DDBJ whole genome shotgun (WGS) entry which is preliminary data.</text>
</comment>
<reference evidence="2 3" key="1">
    <citation type="submission" date="2018-01" db="EMBL/GenBank/DDBJ databases">
        <title>Draft genome sequence of Salinispora sp. 13K206.</title>
        <authorList>
            <person name="Sahin N."/>
            <person name="Saygin H."/>
            <person name="Ay H."/>
        </authorList>
    </citation>
    <scope>NUCLEOTIDE SEQUENCE [LARGE SCALE GENOMIC DNA]</scope>
    <source>
        <strain evidence="2 3">13K206</strain>
    </source>
</reference>
<gene>
    <name evidence="2" type="ORF">C1I99_17455</name>
</gene>